<dbReference type="InterPro" id="IPR025484">
    <property type="entry name" value="DUF4376"/>
</dbReference>
<proteinExistence type="predicted"/>
<dbReference type="Pfam" id="PF14301">
    <property type="entry name" value="DUF4376"/>
    <property type="match status" value="1"/>
</dbReference>
<dbReference type="Proteomes" id="UP000886748">
    <property type="component" value="Unassembled WGS sequence"/>
</dbReference>
<accession>A0A9D1N0S7</accession>
<protein>
    <submittedName>
        <fullName evidence="2">DUF4376 domain-containing protein</fullName>
    </submittedName>
</protein>
<comment type="caution">
    <text evidence="2">The sequence shown here is derived from an EMBL/GenBank/DDBJ whole genome shotgun (WGS) entry which is preliminary data.</text>
</comment>
<gene>
    <name evidence="2" type="ORF">IAD26_05540</name>
</gene>
<evidence type="ECO:0000313" key="3">
    <source>
        <dbReference type="Proteomes" id="UP000886748"/>
    </source>
</evidence>
<evidence type="ECO:0000259" key="1">
    <source>
        <dbReference type="Pfam" id="PF14301"/>
    </source>
</evidence>
<sequence length="182" mass="20774">MIKYAKIVNNETGLCEVGIGTNEEFYASQGMTKMEVEQSEVDSLWYLSDKCPVKSEEQKLEEAKEAKIQEITLAKEAAFKAGIYFNGAHYDCDDRAQDRTGNRLLLLNAMPVVTLEWLDYDYKPQLFSAQDFQTLCAAIFERIQFIEFKTGQLLQAVENASDIEEVNAIVIDFEQEDNDEEV</sequence>
<organism evidence="2 3">
    <name type="scientific">Candidatus Limenecus avicola</name>
    <dbReference type="NCBI Taxonomy" id="2840847"/>
    <lineage>
        <taxon>Bacteria</taxon>
        <taxon>Bacillati</taxon>
        <taxon>Bacillota</taxon>
        <taxon>Clostridia</taxon>
        <taxon>Eubacteriales</taxon>
        <taxon>Clostridiaceae</taxon>
        <taxon>Clostridiaceae incertae sedis</taxon>
        <taxon>Candidatus Limenecus</taxon>
    </lineage>
</organism>
<reference evidence="2" key="1">
    <citation type="submission" date="2020-10" db="EMBL/GenBank/DDBJ databases">
        <authorList>
            <person name="Gilroy R."/>
        </authorList>
    </citation>
    <scope>NUCLEOTIDE SEQUENCE</scope>
    <source>
        <strain evidence="2">CHK154-7741</strain>
    </source>
</reference>
<dbReference type="AlphaFoldDB" id="A0A9D1N0S7"/>
<name>A0A9D1N0S7_9CLOT</name>
<evidence type="ECO:0000313" key="2">
    <source>
        <dbReference type="EMBL" id="HIU92581.1"/>
    </source>
</evidence>
<feature type="domain" description="DUF4376" evidence="1">
    <location>
        <begin position="62"/>
        <end position="169"/>
    </location>
</feature>
<reference evidence="2" key="2">
    <citation type="journal article" date="2021" name="PeerJ">
        <title>Extensive microbial diversity within the chicken gut microbiome revealed by metagenomics and culture.</title>
        <authorList>
            <person name="Gilroy R."/>
            <person name="Ravi A."/>
            <person name="Getino M."/>
            <person name="Pursley I."/>
            <person name="Horton D.L."/>
            <person name="Alikhan N.F."/>
            <person name="Baker D."/>
            <person name="Gharbi K."/>
            <person name="Hall N."/>
            <person name="Watson M."/>
            <person name="Adriaenssens E.M."/>
            <person name="Foster-Nyarko E."/>
            <person name="Jarju S."/>
            <person name="Secka A."/>
            <person name="Antonio M."/>
            <person name="Oren A."/>
            <person name="Chaudhuri R.R."/>
            <person name="La Ragione R."/>
            <person name="Hildebrand F."/>
            <person name="Pallen M.J."/>
        </authorList>
    </citation>
    <scope>NUCLEOTIDE SEQUENCE</scope>
    <source>
        <strain evidence="2">CHK154-7741</strain>
    </source>
</reference>
<dbReference type="EMBL" id="DVOD01000042">
    <property type="protein sequence ID" value="HIU92581.1"/>
    <property type="molecule type" value="Genomic_DNA"/>
</dbReference>